<dbReference type="FunFam" id="1.25.40.10:FF:000344">
    <property type="entry name" value="Pentatricopeptide repeat-containing protein"/>
    <property type="match status" value="1"/>
</dbReference>
<dbReference type="PANTHER" id="PTHR47926:SF459">
    <property type="entry name" value="PENTATRICOPEPTIDE REPEAT-CONTAINING PROTEIN"/>
    <property type="match status" value="1"/>
</dbReference>
<feature type="repeat" description="PPR" evidence="2">
    <location>
        <begin position="174"/>
        <end position="204"/>
    </location>
</feature>
<evidence type="ECO:0000313" key="4">
    <source>
        <dbReference type="Proteomes" id="UP001293593"/>
    </source>
</evidence>
<keyword evidence="4" id="KW-1185">Reference proteome</keyword>
<protein>
    <recommendedName>
        <fullName evidence="5">Pentatricopeptide repeat-containing protein</fullName>
    </recommendedName>
</protein>
<feature type="repeat" description="PPR" evidence="2">
    <location>
        <begin position="408"/>
        <end position="442"/>
    </location>
</feature>
<organism evidence="3 4">
    <name type="scientific">Acacia crassicarpa</name>
    <name type="common">northern wattle</name>
    <dbReference type="NCBI Taxonomy" id="499986"/>
    <lineage>
        <taxon>Eukaryota</taxon>
        <taxon>Viridiplantae</taxon>
        <taxon>Streptophyta</taxon>
        <taxon>Embryophyta</taxon>
        <taxon>Tracheophyta</taxon>
        <taxon>Spermatophyta</taxon>
        <taxon>Magnoliopsida</taxon>
        <taxon>eudicotyledons</taxon>
        <taxon>Gunneridae</taxon>
        <taxon>Pentapetalae</taxon>
        <taxon>rosids</taxon>
        <taxon>fabids</taxon>
        <taxon>Fabales</taxon>
        <taxon>Fabaceae</taxon>
        <taxon>Caesalpinioideae</taxon>
        <taxon>mimosoid clade</taxon>
        <taxon>Acacieae</taxon>
        <taxon>Acacia</taxon>
    </lineage>
</organism>
<keyword evidence="1" id="KW-0677">Repeat</keyword>
<evidence type="ECO:0000256" key="2">
    <source>
        <dbReference type="PROSITE-ProRule" id="PRU00708"/>
    </source>
</evidence>
<gene>
    <name evidence="3" type="ORF">QN277_000109</name>
</gene>
<evidence type="ECO:0000256" key="1">
    <source>
        <dbReference type="ARBA" id="ARBA00022737"/>
    </source>
</evidence>
<evidence type="ECO:0008006" key="5">
    <source>
        <dbReference type="Google" id="ProtNLM"/>
    </source>
</evidence>
<proteinExistence type="predicted"/>
<feature type="repeat" description="PPR" evidence="2">
    <location>
        <begin position="373"/>
        <end position="407"/>
    </location>
</feature>
<sequence length="595" mass="66852">MNKATHSLKWVLLDFLHRCNDLRIFKQIHAHLLTSSFVNNDLVITKAANFFGKRVSEIHYACNFLKHYDWSLSSFPCNLLISGYASGEIPWAAVSVYRSTVRNGFVPDVYTLPAVLKSCARFTGIREVRQFHSVAVKTGLWCDFYVQNTLVHVYGTCGDCIGADKVFDDMLVRDVVSWTGLISGYVKAGLLNEAIALFLRMDVEPNVATFVSMIVASGKLLDLNLGKGVHGKISKLPCGKELILGNALMDMYMKCESPSEAKQVFDELSEKDIISWTTLIHGLVQCQRPKESLDLFCEMQNSSFKPDRIILTSALSACASLGLLDYGIWVHEYIERNHIKWDVYIGTALIDMYAKCGCIEKAQQTFNVMPFRNVQMWNAFLGGLAINGYGQEALKQFEEMIKSGACPNEVTFLAVLTACCHSGLVEEGRWYFHRMKDRRYNLSPWLEHYGCLVDLLCRAGLVGEALELIKTMPMAPDVQIVGALLTACNTYGNVEISQNMLKYLYDLEYQDSGVYVLLSNLYATNEKWAEVRKVRRFMKEKGISKAPGSSLIRIDGKNREFVVGDSSHPQNEDIHVLLNILANQISLGGHIDNLS</sequence>
<dbReference type="FunFam" id="1.25.40.10:FF:000436">
    <property type="entry name" value="Pentatricopeptide repeat-containing protein At5g39350 family"/>
    <property type="match status" value="1"/>
</dbReference>
<dbReference type="PROSITE" id="PS51375">
    <property type="entry name" value="PPR"/>
    <property type="match status" value="4"/>
</dbReference>
<dbReference type="Pfam" id="PF20431">
    <property type="entry name" value="E_motif"/>
    <property type="match status" value="1"/>
</dbReference>
<dbReference type="NCBIfam" id="TIGR00756">
    <property type="entry name" value="PPR"/>
    <property type="match status" value="2"/>
</dbReference>
<dbReference type="Pfam" id="PF13041">
    <property type="entry name" value="PPR_2"/>
    <property type="match status" value="3"/>
</dbReference>
<dbReference type="GO" id="GO:0009451">
    <property type="term" value="P:RNA modification"/>
    <property type="evidence" value="ECO:0007669"/>
    <property type="project" value="InterPro"/>
</dbReference>
<dbReference type="Gene3D" id="1.25.40.10">
    <property type="entry name" value="Tetratricopeptide repeat domain"/>
    <property type="match status" value="3"/>
</dbReference>
<dbReference type="GO" id="GO:0003723">
    <property type="term" value="F:RNA binding"/>
    <property type="evidence" value="ECO:0007669"/>
    <property type="project" value="InterPro"/>
</dbReference>
<dbReference type="Proteomes" id="UP001293593">
    <property type="component" value="Unassembled WGS sequence"/>
</dbReference>
<dbReference type="InterPro" id="IPR002885">
    <property type="entry name" value="PPR_rpt"/>
</dbReference>
<name>A0AAE1N4H1_9FABA</name>
<evidence type="ECO:0000313" key="3">
    <source>
        <dbReference type="EMBL" id="KAK4283118.1"/>
    </source>
</evidence>
<dbReference type="InterPro" id="IPR046848">
    <property type="entry name" value="E_motif"/>
</dbReference>
<comment type="caution">
    <text evidence="3">The sequence shown here is derived from an EMBL/GenBank/DDBJ whole genome shotgun (WGS) entry which is preliminary data.</text>
</comment>
<dbReference type="FunFam" id="1.25.40.10:FF:000511">
    <property type="entry name" value="Pentatricopeptide repeat-containing protein"/>
    <property type="match status" value="1"/>
</dbReference>
<dbReference type="Pfam" id="PF01535">
    <property type="entry name" value="PPR"/>
    <property type="match status" value="2"/>
</dbReference>
<feature type="repeat" description="PPR" evidence="2">
    <location>
        <begin position="272"/>
        <end position="306"/>
    </location>
</feature>
<dbReference type="EMBL" id="JAWXYG010000001">
    <property type="protein sequence ID" value="KAK4283118.1"/>
    <property type="molecule type" value="Genomic_DNA"/>
</dbReference>
<accession>A0AAE1N4H1</accession>
<dbReference type="InterPro" id="IPR046960">
    <property type="entry name" value="PPR_At4g14850-like_plant"/>
</dbReference>
<dbReference type="InterPro" id="IPR011990">
    <property type="entry name" value="TPR-like_helical_dom_sf"/>
</dbReference>
<reference evidence="3" key="1">
    <citation type="submission" date="2023-10" db="EMBL/GenBank/DDBJ databases">
        <title>Chromosome-level genome of the transformable northern wattle, Acacia crassicarpa.</title>
        <authorList>
            <person name="Massaro I."/>
            <person name="Sinha N.R."/>
            <person name="Poethig S."/>
            <person name="Leichty A.R."/>
        </authorList>
    </citation>
    <scope>NUCLEOTIDE SEQUENCE</scope>
    <source>
        <strain evidence="3">Acra3RX</strain>
        <tissue evidence="3">Leaf</tissue>
    </source>
</reference>
<dbReference type="PANTHER" id="PTHR47926">
    <property type="entry name" value="PENTATRICOPEPTIDE REPEAT-CONTAINING PROTEIN"/>
    <property type="match status" value="1"/>
</dbReference>
<dbReference type="AlphaFoldDB" id="A0AAE1N4H1"/>